<dbReference type="InterPro" id="IPR035907">
    <property type="entry name" value="Hppk_sf"/>
</dbReference>
<keyword evidence="18" id="KW-1185">Reference proteome</keyword>
<comment type="catalytic activity">
    <reaction evidence="2">
        <text>6-hydroxymethyl-7,8-dihydropterin + ATP = (7,8-dihydropterin-6-yl)methyl diphosphate + AMP + H(+)</text>
        <dbReference type="Rhea" id="RHEA:11412"/>
        <dbReference type="ChEBI" id="CHEBI:15378"/>
        <dbReference type="ChEBI" id="CHEBI:30616"/>
        <dbReference type="ChEBI" id="CHEBI:44841"/>
        <dbReference type="ChEBI" id="CHEBI:72950"/>
        <dbReference type="ChEBI" id="CHEBI:456215"/>
        <dbReference type="EC" id="2.7.6.3"/>
    </reaction>
</comment>
<evidence type="ECO:0000256" key="5">
    <source>
        <dbReference type="ARBA" id="ARBA00005051"/>
    </source>
</evidence>
<dbReference type="PANTHER" id="PTHR20941:SF1">
    <property type="entry name" value="FOLIC ACID SYNTHESIS PROTEIN FOL1"/>
    <property type="match status" value="1"/>
</dbReference>
<dbReference type="InterPro" id="IPR006157">
    <property type="entry name" value="FolB_dom"/>
</dbReference>
<dbReference type="OrthoDB" id="615426at2759"/>
<comment type="similarity">
    <text evidence="7">In the C-terminal section; belongs to the DHPS family.</text>
</comment>
<dbReference type="AlphaFoldDB" id="A0A9P6CYW0"/>
<dbReference type="Gene3D" id="3.30.70.560">
    <property type="entry name" value="7,8-Dihydro-6-hydroxymethylpterin-pyrophosphokinase HPPK"/>
    <property type="match status" value="1"/>
</dbReference>
<comment type="cofactor">
    <cofactor evidence="3">
        <name>Mg(2+)</name>
        <dbReference type="ChEBI" id="CHEBI:18420"/>
    </cofactor>
</comment>
<keyword evidence="10" id="KW-0547">Nucleotide-binding</keyword>
<dbReference type="GO" id="GO:0004150">
    <property type="term" value="F:dihydroneopterin aldolase activity"/>
    <property type="evidence" value="ECO:0007669"/>
    <property type="project" value="InterPro"/>
</dbReference>
<dbReference type="PANTHER" id="PTHR20941">
    <property type="entry name" value="FOLATE SYNTHESIS PROTEINS"/>
    <property type="match status" value="1"/>
</dbReference>
<keyword evidence="14" id="KW-0289">Folate biosynthesis</keyword>
<evidence type="ECO:0000313" key="18">
    <source>
        <dbReference type="Proteomes" id="UP000807469"/>
    </source>
</evidence>
<dbReference type="InterPro" id="IPR043133">
    <property type="entry name" value="GTP-CH-I_C/QueF"/>
</dbReference>
<keyword evidence="9" id="KW-0479">Metal-binding</keyword>
<keyword evidence="13" id="KW-0460">Magnesium</keyword>
<evidence type="ECO:0000256" key="14">
    <source>
        <dbReference type="ARBA" id="ARBA00022909"/>
    </source>
</evidence>
<dbReference type="CDD" id="cd00739">
    <property type="entry name" value="DHPS"/>
    <property type="match status" value="1"/>
</dbReference>
<feature type="domain" description="Pterin-binding" evidence="16">
    <location>
        <begin position="515"/>
        <end position="841"/>
    </location>
</feature>
<dbReference type="PROSITE" id="PS50972">
    <property type="entry name" value="PTERIN_BINDING"/>
    <property type="match status" value="1"/>
</dbReference>
<dbReference type="InterPro" id="IPR045031">
    <property type="entry name" value="DHP_synth-like"/>
</dbReference>
<evidence type="ECO:0000256" key="7">
    <source>
        <dbReference type="ARBA" id="ARBA00009951"/>
    </source>
</evidence>
<keyword evidence="15" id="KW-0511">Multifunctional enzyme</keyword>
<evidence type="ECO:0000256" key="4">
    <source>
        <dbReference type="ARBA" id="ARBA00004763"/>
    </source>
</evidence>
<keyword evidence="12" id="KW-0067">ATP-binding</keyword>
<evidence type="ECO:0000256" key="15">
    <source>
        <dbReference type="ARBA" id="ARBA00023268"/>
    </source>
</evidence>
<comment type="caution">
    <text evidence="17">The sequence shown here is derived from an EMBL/GenBank/DDBJ whole genome shotgun (WGS) entry which is preliminary data.</text>
</comment>
<dbReference type="GO" id="GO:0046656">
    <property type="term" value="P:folic acid biosynthetic process"/>
    <property type="evidence" value="ECO:0007669"/>
    <property type="project" value="UniProtKB-KW"/>
</dbReference>
<dbReference type="SUPFAM" id="SSF55620">
    <property type="entry name" value="Tetrahydrobiopterin biosynthesis enzymes-like"/>
    <property type="match status" value="2"/>
</dbReference>
<evidence type="ECO:0000256" key="1">
    <source>
        <dbReference type="ARBA" id="ARBA00000012"/>
    </source>
</evidence>
<evidence type="ECO:0000256" key="3">
    <source>
        <dbReference type="ARBA" id="ARBA00001946"/>
    </source>
</evidence>
<comment type="pathway">
    <text evidence="4">Cofactor biosynthesis; tetrahydrofolate biosynthesis; 7,8-dihydrofolate from 2-amino-4-hydroxy-6-hydroxymethyl-7,8-dihydropteridine diphosphate and 4-aminobenzoate: step 1/2.</text>
</comment>
<evidence type="ECO:0000313" key="17">
    <source>
        <dbReference type="EMBL" id="KAF9485706.1"/>
    </source>
</evidence>
<evidence type="ECO:0000259" key="16">
    <source>
        <dbReference type="PROSITE" id="PS50972"/>
    </source>
</evidence>
<dbReference type="EMBL" id="MU155134">
    <property type="protein sequence ID" value="KAF9485706.1"/>
    <property type="molecule type" value="Genomic_DNA"/>
</dbReference>
<dbReference type="PROSITE" id="PS00793">
    <property type="entry name" value="DHPS_2"/>
    <property type="match status" value="1"/>
</dbReference>
<evidence type="ECO:0000256" key="2">
    <source>
        <dbReference type="ARBA" id="ARBA00000198"/>
    </source>
</evidence>
<keyword evidence="8" id="KW-0808">Transferase</keyword>
<dbReference type="InterPro" id="IPR000550">
    <property type="entry name" value="Hppk"/>
</dbReference>
<dbReference type="Proteomes" id="UP000807469">
    <property type="component" value="Unassembled WGS sequence"/>
</dbReference>
<dbReference type="GO" id="GO:0003848">
    <property type="term" value="F:2-amino-4-hydroxy-6-hydroxymethyldihydropteridine diphosphokinase activity"/>
    <property type="evidence" value="ECO:0007669"/>
    <property type="project" value="UniProtKB-EC"/>
</dbReference>
<accession>A0A9P6CYW0</accession>
<reference evidence="17" key="1">
    <citation type="submission" date="2020-11" db="EMBL/GenBank/DDBJ databases">
        <authorList>
            <consortium name="DOE Joint Genome Institute"/>
            <person name="Ahrendt S."/>
            <person name="Riley R."/>
            <person name="Andreopoulos W."/>
            <person name="Labutti K."/>
            <person name="Pangilinan J."/>
            <person name="Ruiz-Duenas F.J."/>
            <person name="Barrasa J.M."/>
            <person name="Sanchez-Garcia M."/>
            <person name="Camarero S."/>
            <person name="Miyauchi S."/>
            <person name="Serrano A."/>
            <person name="Linde D."/>
            <person name="Babiker R."/>
            <person name="Drula E."/>
            <person name="Ayuso-Fernandez I."/>
            <person name="Pacheco R."/>
            <person name="Padilla G."/>
            <person name="Ferreira P."/>
            <person name="Barriuso J."/>
            <person name="Kellner H."/>
            <person name="Castanera R."/>
            <person name="Alfaro M."/>
            <person name="Ramirez L."/>
            <person name="Pisabarro A.G."/>
            <person name="Kuo A."/>
            <person name="Tritt A."/>
            <person name="Lipzen A."/>
            <person name="He G."/>
            <person name="Yan M."/>
            <person name="Ng V."/>
            <person name="Cullen D."/>
            <person name="Martin F."/>
            <person name="Rosso M.-N."/>
            <person name="Henrissat B."/>
            <person name="Hibbett D."/>
            <person name="Martinez A.T."/>
            <person name="Grigoriev I.V."/>
        </authorList>
    </citation>
    <scope>NUCLEOTIDE SEQUENCE</scope>
    <source>
        <strain evidence="17">CIRM-BRFM 674</strain>
    </source>
</reference>
<dbReference type="Gene3D" id="3.20.20.20">
    <property type="entry name" value="Dihydropteroate synthase-like"/>
    <property type="match status" value="1"/>
</dbReference>
<keyword evidence="11" id="KW-0418">Kinase</keyword>
<dbReference type="GO" id="GO:0046872">
    <property type="term" value="F:metal ion binding"/>
    <property type="evidence" value="ECO:0007669"/>
    <property type="project" value="UniProtKB-KW"/>
</dbReference>
<dbReference type="GO" id="GO:0046654">
    <property type="term" value="P:tetrahydrofolate biosynthetic process"/>
    <property type="evidence" value="ECO:0007669"/>
    <property type="project" value="TreeGrafter"/>
</dbReference>
<dbReference type="InterPro" id="IPR011005">
    <property type="entry name" value="Dihydropteroate_synth-like_sf"/>
</dbReference>
<dbReference type="Pfam" id="PF01288">
    <property type="entry name" value="HPPK"/>
    <property type="match status" value="1"/>
</dbReference>
<protein>
    <submittedName>
        <fullName evidence="17">Dihydropteroate synthase</fullName>
    </submittedName>
</protein>
<dbReference type="Pfam" id="PF00809">
    <property type="entry name" value="Pterin_bind"/>
    <property type="match status" value="1"/>
</dbReference>
<organism evidence="17 18">
    <name type="scientific">Pholiota conissans</name>
    <dbReference type="NCBI Taxonomy" id="109636"/>
    <lineage>
        <taxon>Eukaryota</taxon>
        <taxon>Fungi</taxon>
        <taxon>Dikarya</taxon>
        <taxon>Basidiomycota</taxon>
        <taxon>Agaricomycotina</taxon>
        <taxon>Agaricomycetes</taxon>
        <taxon>Agaricomycetidae</taxon>
        <taxon>Agaricales</taxon>
        <taxon>Agaricineae</taxon>
        <taxon>Strophariaceae</taxon>
        <taxon>Pholiota</taxon>
    </lineage>
</organism>
<gene>
    <name evidence="17" type="ORF">BDN70DRAFT_823487</name>
</gene>
<dbReference type="Pfam" id="PF02152">
    <property type="entry name" value="FolB"/>
    <property type="match status" value="2"/>
</dbReference>
<evidence type="ECO:0000256" key="8">
    <source>
        <dbReference type="ARBA" id="ARBA00022679"/>
    </source>
</evidence>
<dbReference type="Gene3D" id="3.30.1130.10">
    <property type="match status" value="2"/>
</dbReference>
<dbReference type="GO" id="GO:0016301">
    <property type="term" value="F:kinase activity"/>
    <property type="evidence" value="ECO:0007669"/>
    <property type="project" value="UniProtKB-KW"/>
</dbReference>
<name>A0A9P6CYW0_9AGAR</name>
<dbReference type="GO" id="GO:0005524">
    <property type="term" value="F:ATP binding"/>
    <property type="evidence" value="ECO:0007669"/>
    <property type="project" value="UniProtKB-KW"/>
</dbReference>
<dbReference type="SMART" id="SM00905">
    <property type="entry name" value="FolB"/>
    <property type="match status" value="1"/>
</dbReference>
<evidence type="ECO:0000256" key="13">
    <source>
        <dbReference type="ARBA" id="ARBA00022842"/>
    </source>
</evidence>
<sequence>MGDTSVCQVGQKDIVRINNLTLPVSLRGGAQWPTIANKPVEQPIAITLSIFHDISRTASTDELKHSINYSDLTDEVRKAILNRTFTCLQDLSRHISTSLPTFSVFKDVIDALEIRIKVSQPKAFLHCKTVAMEHTAKFSIKNSWTAEDVILVVEDLTCPVIIGVRDYERLETQNVVVNIELKTGIKGLDHNDWINVRDVLAALYKTLTASQFLTLEALTAKIASEILGFSTVSPLSPVVSVRAAKPSALPLAESSEISIVRALSKGSIHPVEPTAQHPKYSAIKTETKLSKVAIALGSNLGDSFQNIEYALRLLEIPQDLLGEDNTDAILFVTNTSFLYETAPMYVTDQASFINCACIVETNIRPVTLLRLLKHIEDILGRVPSIRNGPRAIDLDIVLYDDIVFDTRTNKDTLDNLEGELVIPHPRLQEREFVLRPLSDMIPDYIHPVLQRSVKELLQDVCDPTGPPMNKVIPFPRLPISDHKFNSILPAPKTLTHWTYVTDPLRRNSTGKARKSHVMATLNVTPDSFSDGSKHNAVPAALTYACSSVLQGATIIDVGGYSTRPGAAFVSVEEETNRVVPAITALRSFEKLKEVVGDEANTDLLARVVDTPISVDTFRWEVAEAAIKAGANCINDVYAFTGPNSWPIPEASTRQGETAAEYMTKLKEVARQYAVPVILMHSRGDAGKNKDYSEYEYAAKDGLETVEGVRVELGAKVDQIVLGKGGVRRWFVIADPGIGFSKTVKGNLEVLRSAKQVVADVEIGNRNGSKGIYRNPLTGYPQLIGVSRKSFLGAILAQEPEGRETQPNERTWATAAAVSCAVHQEALIVRVHDVKEMMDVVKVAEALWL</sequence>
<dbReference type="GO" id="GO:0005740">
    <property type="term" value="C:mitochondrial envelope"/>
    <property type="evidence" value="ECO:0007669"/>
    <property type="project" value="TreeGrafter"/>
</dbReference>
<proteinExistence type="inferred from homology"/>
<evidence type="ECO:0000256" key="10">
    <source>
        <dbReference type="ARBA" id="ARBA00022741"/>
    </source>
</evidence>
<dbReference type="NCBIfam" id="TIGR01498">
    <property type="entry name" value="folK"/>
    <property type="match status" value="1"/>
</dbReference>
<evidence type="ECO:0000256" key="9">
    <source>
        <dbReference type="ARBA" id="ARBA00022723"/>
    </source>
</evidence>
<dbReference type="SUPFAM" id="SSF51717">
    <property type="entry name" value="Dihydropteroate synthetase-like"/>
    <property type="match status" value="1"/>
</dbReference>
<dbReference type="CDD" id="cd00483">
    <property type="entry name" value="HPPK"/>
    <property type="match status" value="1"/>
</dbReference>
<comment type="catalytic activity">
    <reaction evidence="1">
        <text>(7,8-dihydropterin-6-yl)methyl diphosphate + 4-aminobenzoate = 7,8-dihydropteroate + diphosphate</text>
        <dbReference type="Rhea" id="RHEA:19949"/>
        <dbReference type="ChEBI" id="CHEBI:17836"/>
        <dbReference type="ChEBI" id="CHEBI:17839"/>
        <dbReference type="ChEBI" id="CHEBI:33019"/>
        <dbReference type="ChEBI" id="CHEBI:72950"/>
        <dbReference type="EC" id="2.5.1.15"/>
    </reaction>
</comment>
<comment type="pathway">
    <text evidence="5">Cofactor biosynthesis; tetrahydrofolate biosynthesis; 2-amino-4-hydroxy-6-hydroxymethyl-7,8-dihydropteridine diphosphate from 7,8-dihydroneopterin triphosphate: step 4/4.</text>
</comment>
<evidence type="ECO:0000256" key="11">
    <source>
        <dbReference type="ARBA" id="ARBA00022777"/>
    </source>
</evidence>
<dbReference type="SUPFAM" id="SSF55083">
    <property type="entry name" value="6-hydroxymethyl-7,8-dihydropterin pyrophosphokinase, HPPK"/>
    <property type="match status" value="1"/>
</dbReference>
<dbReference type="PROSITE" id="PS00794">
    <property type="entry name" value="HPPK"/>
    <property type="match status" value="1"/>
</dbReference>
<dbReference type="GO" id="GO:0004156">
    <property type="term" value="F:dihydropteroate synthase activity"/>
    <property type="evidence" value="ECO:0007669"/>
    <property type="project" value="UniProtKB-EC"/>
</dbReference>
<evidence type="ECO:0000256" key="6">
    <source>
        <dbReference type="ARBA" id="ARBA00009640"/>
    </source>
</evidence>
<comment type="similarity">
    <text evidence="6">In the N-terminal section; belongs to the DHNA family.</text>
</comment>
<dbReference type="InterPro" id="IPR006390">
    <property type="entry name" value="DHP_synth_dom"/>
</dbReference>
<evidence type="ECO:0000256" key="12">
    <source>
        <dbReference type="ARBA" id="ARBA00022840"/>
    </source>
</evidence>
<dbReference type="InterPro" id="IPR000489">
    <property type="entry name" value="Pterin-binding_dom"/>
</dbReference>